<comment type="subcellular location">
    <subcellularLocation>
        <location evidence="1">Cytoplasm</location>
        <location evidence="1">Cytoskeleton</location>
    </subcellularLocation>
</comment>
<sequence length="590" mass="67276">MTEVSEDILIELREKCEKVQNLLEGESKRDPETEPYKSVYAAREILSDMKSCLANLKDSIRSSDPLHDQIEAMYGGVLLLLGTLALDTEELATGEEHLMNCLSCLEDQAMQPKKVLVVLKALNQLGLLWSQRSDGNKSHGYLQQAEQLYNDYTDQVGEQPVDVYALFTVPDSGPATTKADSPLEKVHTLTLYYLAQVYGAMDNPLKSAIYCHNTLKRQLESKDYDKVEWALNSATLAQFFMEQNAFRQARHHLSAASYVLDKHDQDLQGIESSEDERLFRKEHLKHRSADVARCWTKYGLMLLSASRDRLMEAEEGQSGDATPRRLRPPGELSGLQFSLLELSMYEDQVTDSFVLTFDDARSVFLNSQQWLTQAKLYYTLDDHASDHVQIIKDYSELYRNLAFFEDDEERQCKMHKRRVDLLEGVVKELNPTYFLTACQELWFELGETYTHMVDIKLAKLEANSDAPSAHALQKVNHLAEQAIAAYNSFLDTLRDHKTKEIPDKFSKELERPGLLIYFYLAGLYRRLVAADKATKLTNLTNSLQYYQKVVDYCQRHEGAKDSVTAELSACQDIVALLPLKMAKLAETVAR</sequence>
<dbReference type="AlphaFoldDB" id="A0A1B6MDG1"/>
<dbReference type="PANTHER" id="PTHR46321">
    <property type="entry name" value="KIF1-BINDING PROTEIN"/>
    <property type="match status" value="1"/>
</dbReference>
<dbReference type="Pfam" id="PF12309">
    <property type="entry name" value="KBP_C"/>
    <property type="match status" value="1"/>
</dbReference>
<evidence type="ECO:0000313" key="6">
    <source>
        <dbReference type="EMBL" id="JAT33973.1"/>
    </source>
</evidence>
<dbReference type="GO" id="GO:0000226">
    <property type="term" value="P:microtubule cytoskeleton organization"/>
    <property type="evidence" value="ECO:0007669"/>
    <property type="project" value="TreeGrafter"/>
</dbReference>
<evidence type="ECO:0000256" key="2">
    <source>
        <dbReference type="ARBA" id="ARBA00010305"/>
    </source>
</evidence>
<reference evidence="6" key="1">
    <citation type="submission" date="2015-11" db="EMBL/GenBank/DDBJ databases">
        <title>De novo transcriptome assembly of four potential Pierce s Disease insect vectors from Arizona vineyards.</title>
        <authorList>
            <person name="Tassone E.E."/>
        </authorList>
    </citation>
    <scope>NUCLEOTIDE SEQUENCE</scope>
</reference>
<protein>
    <recommendedName>
        <fullName evidence="3">KIF-binding protein</fullName>
    </recommendedName>
</protein>
<dbReference type="EMBL" id="GEBQ01006004">
    <property type="protein sequence ID" value="JAT33973.1"/>
    <property type="molecule type" value="Transcribed_RNA"/>
</dbReference>
<dbReference type="GO" id="GO:0005856">
    <property type="term" value="C:cytoskeleton"/>
    <property type="evidence" value="ECO:0007669"/>
    <property type="project" value="UniProtKB-SubCell"/>
</dbReference>
<dbReference type="PANTHER" id="PTHR46321:SF1">
    <property type="entry name" value="KIF-BINDING PROTEIN"/>
    <property type="match status" value="1"/>
</dbReference>
<proteinExistence type="inferred from homology"/>
<comment type="similarity">
    <text evidence="2">Belongs to the KIF-binding protein family.</text>
</comment>
<dbReference type="GO" id="GO:1990535">
    <property type="term" value="P:neuron projection maintenance"/>
    <property type="evidence" value="ECO:0007669"/>
    <property type="project" value="TreeGrafter"/>
</dbReference>
<evidence type="ECO:0000256" key="5">
    <source>
        <dbReference type="ARBA" id="ARBA00023212"/>
    </source>
</evidence>
<name>A0A1B6MDG1_9HEMI</name>
<keyword evidence="4" id="KW-0963">Cytoplasm</keyword>
<accession>A0A1B6MDG1</accession>
<organism evidence="6">
    <name type="scientific">Graphocephala atropunctata</name>
    <dbReference type="NCBI Taxonomy" id="36148"/>
    <lineage>
        <taxon>Eukaryota</taxon>
        <taxon>Metazoa</taxon>
        <taxon>Ecdysozoa</taxon>
        <taxon>Arthropoda</taxon>
        <taxon>Hexapoda</taxon>
        <taxon>Insecta</taxon>
        <taxon>Pterygota</taxon>
        <taxon>Neoptera</taxon>
        <taxon>Paraneoptera</taxon>
        <taxon>Hemiptera</taxon>
        <taxon>Auchenorrhyncha</taxon>
        <taxon>Membracoidea</taxon>
        <taxon>Cicadellidae</taxon>
        <taxon>Cicadellinae</taxon>
        <taxon>Cicadellini</taxon>
        <taxon>Graphocephala</taxon>
    </lineage>
</organism>
<dbReference type="InterPro" id="IPR022083">
    <property type="entry name" value="KBP"/>
</dbReference>
<evidence type="ECO:0000256" key="4">
    <source>
        <dbReference type="ARBA" id="ARBA00022490"/>
    </source>
</evidence>
<dbReference type="GO" id="GO:0021952">
    <property type="term" value="P:central nervous system projection neuron axonogenesis"/>
    <property type="evidence" value="ECO:0007669"/>
    <property type="project" value="TreeGrafter"/>
</dbReference>
<keyword evidence="5" id="KW-0206">Cytoskeleton</keyword>
<evidence type="ECO:0000256" key="1">
    <source>
        <dbReference type="ARBA" id="ARBA00004245"/>
    </source>
</evidence>
<gene>
    <name evidence="6" type="ORF">g.47956</name>
</gene>
<evidence type="ECO:0000256" key="3">
    <source>
        <dbReference type="ARBA" id="ARBA00016840"/>
    </source>
</evidence>